<dbReference type="Proteomes" id="UP000499080">
    <property type="component" value="Unassembled WGS sequence"/>
</dbReference>
<evidence type="ECO:0000313" key="2">
    <source>
        <dbReference type="EMBL" id="GBM75656.1"/>
    </source>
</evidence>
<dbReference type="EMBL" id="BGPR01002570">
    <property type="protein sequence ID" value="GBM75656.1"/>
    <property type="molecule type" value="Genomic_DNA"/>
</dbReference>
<name>A0A4Y2IF73_ARAVE</name>
<organism evidence="2 3">
    <name type="scientific">Araneus ventricosus</name>
    <name type="common">Orbweaver spider</name>
    <name type="synonym">Epeira ventricosa</name>
    <dbReference type="NCBI Taxonomy" id="182803"/>
    <lineage>
        <taxon>Eukaryota</taxon>
        <taxon>Metazoa</taxon>
        <taxon>Ecdysozoa</taxon>
        <taxon>Arthropoda</taxon>
        <taxon>Chelicerata</taxon>
        <taxon>Arachnida</taxon>
        <taxon>Araneae</taxon>
        <taxon>Araneomorphae</taxon>
        <taxon>Entelegynae</taxon>
        <taxon>Araneoidea</taxon>
        <taxon>Araneidae</taxon>
        <taxon>Araneus</taxon>
    </lineage>
</organism>
<dbReference type="AlphaFoldDB" id="A0A4Y2IF73"/>
<comment type="caution">
    <text evidence="2">The sequence shown here is derived from an EMBL/GenBank/DDBJ whole genome shotgun (WGS) entry which is preliminary data.</text>
</comment>
<feature type="region of interest" description="Disordered" evidence="1">
    <location>
        <begin position="1"/>
        <end position="31"/>
    </location>
</feature>
<proteinExistence type="predicted"/>
<evidence type="ECO:0000313" key="3">
    <source>
        <dbReference type="Proteomes" id="UP000499080"/>
    </source>
</evidence>
<evidence type="ECO:0000256" key="1">
    <source>
        <dbReference type="SAM" id="MobiDB-lite"/>
    </source>
</evidence>
<protein>
    <submittedName>
        <fullName evidence="2">Uncharacterized protein</fullName>
    </submittedName>
</protein>
<keyword evidence="3" id="KW-1185">Reference proteome</keyword>
<feature type="compositionally biased region" description="Basic residues" evidence="1">
    <location>
        <begin position="1"/>
        <end position="26"/>
    </location>
</feature>
<accession>A0A4Y2IF73</accession>
<sequence length="99" mass="11039">MNKSRNTLKRRVSKGVNLHKRHHKGGRGASATLCLKPKSLVQFKTGQTRRSNYAPWESLDLCKSCSIDESNSPGSLTRARDTFPLISMPQLLKPSICQS</sequence>
<reference evidence="2 3" key="1">
    <citation type="journal article" date="2019" name="Sci. Rep.">
        <title>Orb-weaving spider Araneus ventricosus genome elucidates the spidroin gene catalogue.</title>
        <authorList>
            <person name="Kono N."/>
            <person name="Nakamura H."/>
            <person name="Ohtoshi R."/>
            <person name="Moran D.A.P."/>
            <person name="Shinohara A."/>
            <person name="Yoshida Y."/>
            <person name="Fujiwara M."/>
            <person name="Mori M."/>
            <person name="Tomita M."/>
            <person name="Arakawa K."/>
        </authorList>
    </citation>
    <scope>NUCLEOTIDE SEQUENCE [LARGE SCALE GENOMIC DNA]</scope>
</reference>
<gene>
    <name evidence="2" type="ORF">AVEN_162691_1</name>
</gene>